<comment type="caution">
    <text evidence="1">The sequence shown here is derived from an EMBL/GenBank/DDBJ whole genome shotgun (WGS) entry which is preliminary data.</text>
</comment>
<dbReference type="Proteomes" id="UP001165960">
    <property type="component" value="Unassembled WGS sequence"/>
</dbReference>
<gene>
    <name evidence="1" type="ORF">DSO57_1000895</name>
</gene>
<evidence type="ECO:0000313" key="2">
    <source>
        <dbReference type="Proteomes" id="UP001165960"/>
    </source>
</evidence>
<dbReference type="EMBL" id="QTSX02004262">
    <property type="protein sequence ID" value="KAJ9067316.1"/>
    <property type="molecule type" value="Genomic_DNA"/>
</dbReference>
<keyword evidence="2" id="KW-1185">Reference proteome</keyword>
<evidence type="ECO:0000313" key="1">
    <source>
        <dbReference type="EMBL" id="KAJ9067316.1"/>
    </source>
</evidence>
<protein>
    <submittedName>
        <fullName evidence="1">Uncharacterized protein</fullName>
    </submittedName>
</protein>
<sequence length="130" mass="14362">MEHYVHQYIIGMDTNPAETELNLRSIIQAIESNETDLSGLVIVMQEFLVSEEANLRAKGLSLLTGVLKGISKTCVTSKDVGVFSQFYVDRLHDQYCISELLNGLNALLSLNPACGPQDTLKIVQGIFEKC</sequence>
<reference evidence="1" key="1">
    <citation type="submission" date="2022-04" db="EMBL/GenBank/DDBJ databases">
        <title>Genome of the entomopathogenic fungus Entomophthora muscae.</title>
        <authorList>
            <person name="Elya C."/>
            <person name="Lovett B.R."/>
            <person name="Lee E."/>
            <person name="Macias A.M."/>
            <person name="Hajek A.E."/>
            <person name="De Bivort B.L."/>
            <person name="Kasson M.T."/>
            <person name="De Fine Licht H.H."/>
            <person name="Stajich J.E."/>
        </authorList>
    </citation>
    <scope>NUCLEOTIDE SEQUENCE</scope>
    <source>
        <strain evidence="1">Berkeley</strain>
    </source>
</reference>
<organism evidence="1 2">
    <name type="scientific">Entomophthora muscae</name>
    <dbReference type="NCBI Taxonomy" id="34485"/>
    <lineage>
        <taxon>Eukaryota</taxon>
        <taxon>Fungi</taxon>
        <taxon>Fungi incertae sedis</taxon>
        <taxon>Zoopagomycota</taxon>
        <taxon>Entomophthoromycotina</taxon>
        <taxon>Entomophthoromycetes</taxon>
        <taxon>Entomophthorales</taxon>
        <taxon>Entomophthoraceae</taxon>
        <taxon>Entomophthora</taxon>
    </lineage>
</organism>
<accession>A0ACC2SYJ4</accession>
<name>A0ACC2SYJ4_9FUNG</name>
<proteinExistence type="predicted"/>